<dbReference type="InterPro" id="IPR027417">
    <property type="entry name" value="P-loop_NTPase"/>
</dbReference>
<organism evidence="16 17">
    <name type="scientific">Bombella pluederhausensis</name>
    <dbReference type="NCBI Taxonomy" id="2967336"/>
    <lineage>
        <taxon>Bacteria</taxon>
        <taxon>Pseudomonadati</taxon>
        <taxon>Pseudomonadota</taxon>
        <taxon>Alphaproteobacteria</taxon>
        <taxon>Acetobacterales</taxon>
        <taxon>Acetobacteraceae</taxon>
        <taxon>Bombella</taxon>
    </lineage>
</organism>
<keyword evidence="5 9" id="KW-0378">Hydrolase</keyword>
<dbReference type="Pfam" id="PF02190">
    <property type="entry name" value="LON_substr_bdg"/>
    <property type="match status" value="1"/>
</dbReference>
<dbReference type="SUPFAM" id="SSF54211">
    <property type="entry name" value="Ribosomal protein S5 domain 2-like"/>
    <property type="match status" value="1"/>
</dbReference>
<feature type="binding site" evidence="9">
    <location>
        <begin position="427"/>
        <end position="434"/>
    </location>
    <ligand>
        <name>ATP</name>
        <dbReference type="ChEBI" id="CHEBI:30616"/>
    </ligand>
</feature>
<dbReference type="InterPro" id="IPR003593">
    <property type="entry name" value="AAA+_ATPase"/>
</dbReference>
<dbReference type="SUPFAM" id="SSF88697">
    <property type="entry name" value="PUA domain-like"/>
    <property type="match status" value="1"/>
</dbReference>
<evidence type="ECO:0000259" key="15">
    <source>
        <dbReference type="PROSITE" id="PS51787"/>
    </source>
</evidence>
<evidence type="ECO:0000256" key="12">
    <source>
        <dbReference type="SAM" id="Coils"/>
    </source>
</evidence>
<feature type="coiled-coil region" evidence="12">
    <location>
        <begin position="261"/>
        <end position="298"/>
    </location>
</feature>
<keyword evidence="17" id="KW-1185">Reference proteome</keyword>
<dbReference type="PROSITE" id="PS51786">
    <property type="entry name" value="LON_PROTEOLYTIC"/>
    <property type="match status" value="1"/>
</dbReference>
<dbReference type="Gene3D" id="3.30.230.10">
    <property type="match status" value="1"/>
</dbReference>
<dbReference type="PRINTS" id="PR00830">
    <property type="entry name" value="ENDOLAPTASE"/>
</dbReference>
<evidence type="ECO:0000256" key="10">
    <source>
        <dbReference type="PIRNR" id="PIRNR001174"/>
    </source>
</evidence>
<feature type="compositionally biased region" description="Basic and acidic residues" evidence="13">
    <location>
        <begin position="1"/>
        <end position="19"/>
    </location>
</feature>
<dbReference type="GO" id="GO:0004252">
    <property type="term" value="F:serine-type endopeptidase activity"/>
    <property type="evidence" value="ECO:0007669"/>
    <property type="project" value="UniProtKB-EC"/>
</dbReference>
<sequence>MSDEKKPKTVRRKTTESKKTGNKTTTTRTRRASSTSAAAGKVKESKKTVTPRKKAVTAKAKVETLKIESETSTVRAAKPVLPVLPLRNIVVFPHMIVPLFVGREKSIHALDQMPDDGREIILVSQKDVGKDEPTVDDVFRVGTVASVLQLLKLPDGTVKVLVEGLRRVRLVGLKEQDGYFQSSVEDLPDELSGRDGEREALARSAMKRFEDYARLNKKVAPEVLASVSQLEDPSRLADTIASHLNLRIPERQELLETLSVEERLERIFAGMEAEIDVLQVEKRIRSRVKKQMEKTQREYYLNEQMKAIQKELGEGEDGRDELGEIEDKIESQGLSQEAKEKARGELKKLRNMSPMSAEGTVVRSYLDWLVGLPWKKQSKLIKSLQKAEDVLEADHYGLEKIKERILEYLAVQSRAKKLKGPILCLVGPPGVGKTSLARSIARATGRKYVRVSLGGMKDESEIRGHRRTYIGAMPGKIIQGVKKAGVSNPLFLLDEVDKLGSDWRGDPSSALLEVLDPEQNNTFGDHYLEVEYDLSNIMFIATANSLDMPQPLLDRMEIIRLSGYTEDEKLEIAKRHLLEKQAKEHALKPGEWHVTDEALLALIRSYTREAGVRNLERMIARLARKAVREIMSGKVKKVEVTPDTLETYAGVPRYRHSEADQEDQVGIVTGLAWTQVGGEILTIESLTMPGKGTIRHTGKLGDVMKESVSAAFSYVKSRAEDFGIDPAVLEKTDIHVHLPEGAVPKDGPSAGSALTTSMVSVLTRIPVRHDVAMTGEVTLRGRVLEIGGLKEKLLAALRAGIKTVMIPEMNVKDLAEIPENVKQGLEIIPVQHMDEVLNIALTSSPKALPASHVAGTKSKKANGEGISRSIRH</sequence>
<evidence type="ECO:0000256" key="11">
    <source>
        <dbReference type="PROSITE-ProRule" id="PRU01122"/>
    </source>
</evidence>
<dbReference type="Gene3D" id="1.20.5.5270">
    <property type="match status" value="1"/>
</dbReference>
<dbReference type="NCBIfam" id="TIGR00763">
    <property type="entry name" value="lon"/>
    <property type="match status" value="1"/>
</dbReference>
<evidence type="ECO:0000256" key="1">
    <source>
        <dbReference type="ARBA" id="ARBA00004496"/>
    </source>
</evidence>
<evidence type="ECO:0000256" key="9">
    <source>
        <dbReference type="HAMAP-Rule" id="MF_01973"/>
    </source>
</evidence>
<protein>
    <recommendedName>
        <fullName evidence="9 10">Lon protease</fullName>
        <ecNumber evidence="9 10">3.4.21.53</ecNumber>
    </recommendedName>
    <alternativeName>
        <fullName evidence="9">ATP-dependent protease La</fullName>
    </alternativeName>
</protein>
<evidence type="ECO:0000256" key="2">
    <source>
        <dbReference type="ARBA" id="ARBA00022490"/>
    </source>
</evidence>
<comment type="subcellular location">
    <subcellularLocation>
        <location evidence="1 9 10">Cytoplasm</location>
    </subcellularLocation>
</comment>
<dbReference type="Gene3D" id="2.30.130.40">
    <property type="entry name" value="LON domain-like"/>
    <property type="match status" value="1"/>
</dbReference>
<feature type="active site" evidence="9 11">
    <location>
        <position position="749"/>
    </location>
</feature>
<keyword evidence="12" id="KW-0175">Coiled coil</keyword>
<dbReference type="InterPro" id="IPR003959">
    <property type="entry name" value="ATPase_AAA_core"/>
</dbReference>
<keyword evidence="7 9" id="KW-0067">ATP-binding</keyword>
<gene>
    <name evidence="9 16" type="primary">lon</name>
    <name evidence="16" type="ORF">NQF86_03980</name>
</gene>
<evidence type="ECO:0000313" key="16">
    <source>
        <dbReference type="EMBL" id="MCX5617832.1"/>
    </source>
</evidence>
<evidence type="ECO:0000256" key="3">
    <source>
        <dbReference type="ARBA" id="ARBA00022670"/>
    </source>
</evidence>
<comment type="function">
    <text evidence="9">ATP-dependent serine protease that mediates the selective degradation of mutant and abnormal proteins as well as certain short-lived regulatory proteins. Required for cellular homeostasis and for survival from DNA damage and developmental changes induced by stress. Degrades polypeptides processively to yield small peptide fragments that are 5 to 10 amino acids long. Binds to DNA in a double-stranded, site-specific manner.</text>
</comment>
<keyword evidence="3 9" id="KW-0645">Protease</keyword>
<feature type="domain" description="Lon N-terminal" evidence="15">
    <location>
        <begin position="81"/>
        <end position="275"/>
    </location>
</feature>
<evidence type="ECO:0000256" key="13">
    <source>
        <dbReference type="SAM" id="MobiDB-lite"/>
    </source>
</evidence>
<feature type="region of interest" description="Disordered" evidence="13">
    <location>
        <begin position="848"/>
        <end position="872"/>
    </location>
</feature>
<comment type="catalytic activity">
    <reaction evidence="9 10 11">
        <text>Hydrolysis of proteins in presence of ATP.</text>
        <dbReference type="EC" id="3.4.21.53"/>
    </reaction>
</comment>
<evidence type="ECO:0000259" key="14">
    <source>
        <dbReference type="PROSITE" id="PS51786"/>
    </source>
</evidence>
<dbReference type="HAMAP" id="MF_01973">
    <property type="entry name" value="lon_bact"/>
    <property type="match status" value="1"/>
</dbReference>
<keyword evidence="4 9" id="KW-0547">Nucleotide-binding</keyword>
<dbReference type="PROSITE" id="PS51787">
    <property type="entry name" value="LON_N"/>
    <property type="match status" value="1"/>
</dbReference>
<comment type="similarity">
    <text evidence="9 10 11">Belongs to the peptidase S16 family.</text>
</comment>
<dbReference type="CDD" id="cd19500">
    <property type="entry name" value="RecA-like_Lon"/>
    <property type="match status" value="1"/>
</dbReference>
<dbReference type="Proteomes" id="UP001165576">
    <property type="component" value="Unassembled WGS sequence"/>
</dbReference>
<feature type="region of interest" description="Disordered" evidence="13">
    <location>
        <begin position="1"/>
        <end position="52"/>
    </location>
</feature>
<dbReference type="Pfam" id="PF05362">
    <property type="entry name" value="Lon_C"/>
    <property type="match status" value="1"/>
</dbReference>
<dbReference type="InterPro" id="IPR020568">
    <property type="entry name" value="Ribosomal_Su5_D2-typ_SF"/>
</dbReference>
<comment type="induction">
    <text evidence="9">By heat shock.</text>
</comment>
<dbReference type="InterPro" id="IPR027543">
    <property type="entry name" value="Lon_bac"/>
</dbReference>
<dbReference type="Gene3D" id="3.40.50.300">
    <property type="entry name" value="P-loop containing nucleotide triphosphate hydrolases"/>
    <property type="match status" value="1"/>
</dbReference>
<evidence type="ECO:0000256" key="4">
    <source>
        <dbReference type="ARBA" id="ARBA00022741"/>
    </source>
</evidence>
<reference evidence="16" key="1">
    <citation type="submission" date="2022-07" db="EMBL/GenBank/DDBJ databases">
        <title>Bombella genomes.</title>
        <authorList>
            <person name="Harer L."/>
            <person name="Styblova S."/>
            <person name="Ehrmann M."/>
        </authorList>
    </citation>
    <scope>NUCLEOTIDE SEQUENCE</scope>
    <source>
        <strain evidence="16">TMW 2.2543</strain>
    </source>
</reference>
<proteinExistence type="evidence at transcript level"/>
<accession>A0ABT3WFF0</accession>
<dbReference type="NCBIfam" id="NF008053">
    <property type="entry name" value="PRK10787.1"/>
    <property type="match status" value="1"/>
</dbReference>
<dbReference type="InterPro" id="IPR046336">
    <property type="entry name" value="Lon_prtase_N_sf"/>
</dbReference>
<evidence type="ECO:0000256" key="7">
    <source>
        <dbReference type="ARBA" id="ARBA00022840"/>
    </source>
</evidence>
<dbReference type="PANTHER" id="PTHR10046">
    <property type="entry name" value="ATP DEPENDENT LON PROTEASE FAMILY MEMBER"/>
    <property type="match status" value="1"/>
</dbReference>
<dbReference type="SUPFAM" id="SSF52540">
    <property type="entry name" value="P-loop containing nucleoside triphosphate hydrolases"/>
    <property type="match status" value="1"/>
</dbReference>
<dbReference type="Gene3D" id="1.20.58.1480">
    <property type="match status" value="1"/>
</dbReference>
<dbReference type="InterPro" id="IPR004815">
    <property type="entry name" value="Lon_bac/euk-typ"/>
</dbReference>
<dbReference type="InterPro" id="IPR003111">
    <property type="entry name" value="Lon_prtase_N"/>
</dbReference>
<dbReference type="InterPro" id="IPR027065">
    <property type="entry name" value="Lon_Prtase"/>
</dbReference>
<evidence type="ECO:0000256" key="5">
    <source>
        <dbReference type="ARBA" id="ARBA00022801"/>
    </source>
</evidence>
<keyword evidence="6 9" id="KW-0720">Serine protease</keyword>
<dbReference type="Gene3D" id="1.10.8.60">
    <property type="match status" value="1"/>
</dbReference>
<keyword evidence="8 9" id="KW-0346">Stress response</keyword>
<dbReference type="SMART" id="SM00382">
    <property type="entry name" value="AAA"/>
    <property type="match status" value="1"/>
</dbReference>
<dbReference type="InterPro" id="IPR014721">
    <property type="entry name" value="Ribsml_uS5_D2-typ_fold_subgr"/>
</dbReference>
<dbReference type="EC" id="3.4.21.53" evidence="9 10"/>
<dbReference type="InterPro" id="IPR008269">
    <property type="entry name" value="Lon_proteolytic"/>
</dbReference>
<comment type="caution">
    <text evidence="16">The sequence shown here is derived from an EMBL/GenBank/DDBJ whole genome shotgun (WGS) entry which is preliminary data.</text>
</comment>
<dbReference type="InterPro" id="IPR054594">
    <property type="entry name" value="Lon_lid"/>
</dbReference>
<dbReference type="InterPro" id="IPR015947">
    <property type="entry name" value="PUA-like_sf"/>
</dbReference>
<feature type="active site" evidence="9 11">
    <location>
        <position position="792"/>
    </location>
</feature>
<dbReference type="SMART" id="SM00464">
    <property type="entry name" value="LON"/>
    <property type="match status" value="1"/>
</dbReference>
<feature type="compositionally biased region" description="Low complexity" evidence="13">
    <location>
        <begin position="22"/>
        <end position="39"/>
    </location>
</feature>
<feature type="domain" description="Lon proteolytic" evidence="14">
    <location>
        <begin position="662"/>
        <end position="843"/>
    </location>
</feature>
<dbReference type="PIRSF" id="PIRSF001174">
    <property type="entry name" value="Lon_proteas"/>
    <property type="match status" value="1"/>
</dbReference>
<dbReference type="EMBL" id="JANIDY010000001">
    <property type="protein sequence ID" value="MCX5617832.1"/>
    <property type="molecule type" value="Genomic_DNA"/>
</dbReference>
<evidence type="ECO:0000256" key="8">
    <source>
        <dbReference type="ARBA" id="ARBA00023016"/>
    </source>
</evidence>
<evidence type="ECO:0000313" key="17">
    <source>
        <dbReference type="Proteomes" id="UP001165576"/>
    </source>
</evidence>
<evidence type="ECO:0000256" key="6">
    <source>
        <dbReference type="ARBA" id="ARBA00022825"/>
    </source>
</evidence>
<dbReference type="Pfam" id="PF00004">
    <property type="entry name" value="AAA"/>
    <property type="match status" value="1"/>
</dbReference>
<dbReference type="RefSeq" id="WP_266116292.1">
    <property type="nucleotide sequence ID" value="NZ_JANIDY010000001.1"/>
</dbReference>
<keyword evidence="2 9" id="KW-0963">Cytoplasm</keyword>
<name>A0ABT3WFF0_9PROT</name>
<dbReference type="Pfam" id="PF22667">
    <property type="entry name" value="Lon_lid"/>
    <property type="match status" value="1"/>
</dbReference>
<comment type="subunit">
    <text evidence="9 10">Homohexamer. Organized in a ring with a central cavity.</text>
</comment>